<dbReference type="Proteomes" id="UP001479290">
    <property type="component" value="Unassembled WGS sequence"/>
</dbReference>
<name>A0AAW1ZY95_CULAL</name>
<organism evidence="1 2">
    <name type="scientific">Culter alburnus</name>
    <name type="common">Topmouth culter</name>
    <dbReference type="NCBI Taxonomy" id="194366"/>
    <lineage>
        <taxon>Eukaryota</taxon>
        <taxon>Metazoa</taxon>
        <taxon>Chordata</taxon>
        <taxon>Craniata</taxon>
        <taxon>Vertebrata</taxon>
        <taxon>Euteleostomi</taxon>
        <taxon>Actinopterygii</taxon>
        <taxon>Neopterygii</taxon>
        <taxon>Teleostei</taxon>
        <taxon>Ostariophysi</taxon>
        <taxon>Cypriniformes</taxon>
        <taxon>Xenocyprididae</taxon>
        <taxon>Xenocypridinae</taxon>
        <taxon>Culter</taxon>
    </lineage>
</organism>
<feature type="non-terminal residue" evidence="1">
    <location>
        <position position="73"/>
    </location>
</feature>
<dbReference type="AlphaFoldDB" id="A0AAW1ZY95"/>
<evidence type="ECO:0000313" key="1">
    <source>
        <dbReference type="EMBL" id="KAK9965399.1"/>
    </source>
</evidence>
<gene>
    <name evidence="1" type="ORF">ABG768_004492</name>
</gene>
<dbReference type="EMBL" id="JAWDJR010000012">
    <property type="protein sequence ID" value="KAK9965399.1"/>
    <property type="molecule type" value="Genomic_DNA"/>
</dbReference>
<proteinExistence type="predicted"/>
<accession>A0AAW1ZY95</accession>
<sequence length="73" mass="8170">MGKCTFNETWLDHSDFRCWLQAVPSPRYEARCKLCKKNIQSGTTLGVKALESHARAEKHKLAAFSGLGQLASF</sequence>
<keyword evidence="2" id="KW-1185">Reference proteome</keyword>
<evidence type="ECO:0008006" key="3">
    <source>
        <dbReference type="Google" id="ProtNLM"/>
    </source>
</evidence>
<reference evidence="1 2" key="1">
    <citation type="submission" date="2024-05" db="EMBL/GenBank/DDBJ databases">
        <title>A high-quality chromosomal-level genome assembly of Topmouth culter (Culter alburnus).</title>
        <authorList>
            <person name="Zhao H."/>
        </authorList>
    </citation>
    <scope>NUCLEOTIDE SEQUENCE [LARGE SCALE GENOMIC DNA]</scope>
    <source>
        <strain evidence="1">CATC2023</strain>
        <tissue evidence="1">Muscle</tissue>
    </source>
</reference>
<evidence type="ECO:0000313" key="2">
    <source>
        <dbReference type="Proteomes" id="UP001479290"/>
    </source>
</evidence>
<protein>
    <recommendedName>
        <fullName evidence="3">BED-type domain-containing protein</fullName>
    </recommendedName>
</protein>
<comment type="caution">
    <text evidence="1">The sequence shown here is derived from an EMBL/GenBank/DDBJ whole genome shotgun (WGS) entry which is preliminary data.</text>
</comment>